<feature type="transmembrane region" description="Helical" evidence="12">
    <location>
        <begin position="260"/>
        <end position="278"/>
    </location>
</feature>
<feature type="domain" description="Cation-transporting P-type ATPase N-terminal" evidence="13">
    <location>
        <begin position="23"/>
        <end position="96"/>
    </location>
</feature>
<dbReference type="AlphaFoldDB" id="A0A5P9JVL6"/>
<dbReference type="InterPro" id="IPR008250">
    <property type="entry name" value="ATPase_P-typ_transduc_dom_A_sf"/>
</dbReference>
<feature type="transmembrane region" description="Helical" evidence="12">
    <location>
        <begin position="704"/>
        <end position="727"/>
    </location>
</feature>
<dbReference type="SUPFAM" id="SSF81665">
    <property type="entry name" value="Calcium ATPase, transmembrane domain M"/>
    <property type="match status" value="1"/>
</dbReference>
<dbReference type="InterPro" id="IPR023298">
    <property type="entry name" value="ATPase_P-typ_TM_dom_sf"/>
</dbReference>
<sequence length="905" mass="95701">MDRFRAARPSPLRDGREPAKAPPWHALPVAKVLETLGTSEDGLPPEEAAERLRRFGPNVLPAPPGRSILAIVLGQLRSPLIHLLLAAALISLWLRQFDDAGFIVLVLAINTAIGAIQEWRAEANTAALRSAIHTASRVMRGGTVERIDAAGLVPGDFVLLEAGERVPADLRLLKSADLQTNETTLTGESLPVDKAALETLAPETPLADRLTMLFAGTTVQRGRAEGVVVGTGRGTEIGRIAQTLEEPSSAPPLTRRLERFTRILGTVSLLLVAGIVMLELLRGDDLQETFFVAVALAVSIIPEGLPVAVTVALSVATRNMARRNVIVRHLPAVEGLGACTVIATDKTGTLTVNQLTAKCVWLPGSGAVEVGGEGLSVEGGFTRGGLPLHEEHHPSLRSLGISSALCNDANFDPAAGGDGGASGDTVDLAFLVLAAKAALDVARLRRDHPRVAEIPFAAERKLAASLNRHERAHHLHVKGAAEVVVPLCHGQDNAAALTAAESMAARGYRVLAVATKRVEGDASGEWLLRDEDLGGLTLLGLVGFIDPLRPEAKEAVARCRGAGIAVKMITGDHPATALAIARELGIAESPREVATGRGLADLSGEPERIAALVSAAAVFARVEPAQKMQIVDALQASGHVVAMTGDGVNDAPALHRADLGVAMGLGGTDVARDASDLVLADDNFASIVAGVEEGRAAYANIRKVIYLLISTGAAEVVVFLLAVATGLPVPLTAIQLLWLNLVTNGGQDVALAFERREPGLLDRPPRSPAEAIFDRLMIRQVALSGIYTGAVAYLFFAWLIGRGMGEFEARNLLLFLMVAFENVHVFNCRSEHRSAFRIPLRDNWPLLVAVAGAQAVHIGAAFLPGLRDVLAIRPISVEMWLLLVPIAGSVLLVMEADKRLRGRRA</sequence>
<dbReference type="GO" id="GO:0030007">
    <property type="term" value="P:intracellular potassium ion homeostasis"/>
    <property type="evidence" value="ECO:0007669"/>
    <property type="project" value="TreeGrafter"/>
</dbReference>
<reference evidence="14 15" key="1">
    <citation type="submission" date="2019-10" db="EMBL/GenBank/DDBJ databases">
        <title>Isolation, Identification of Microvirga thermotolerans HR1, a novel thermophilic bacterium and Comparative Genomics of the genus Microvirga.</title>
        <authorList>
            <person name="Li J."/>
            <person name="Zhang W."/>
            <person name="Lin M."/>
            <person name="Wang J."/>
        </authorList>
    </citation>
    <scope>NUCLEOTIDE SEQUENCE [LARGE SCALE GENOMIC DNA]</scope>
    <source>
        <strain evidence="14 15">HR1</strain>
    </source>
</reference>
<dbReference type="NCBIfam" id="TIGR01494">
    <property type="entry name" value="ATPase_P-type"/>
    <property type="match status" value="2"/>
</dbReference>
<dbReference type="InterPro" id="IPR004014">
    <property type="entry name" value="ATPase_P-typ_cation-transptr_N"/>
</dbReference>
<keyword evidence="7" id="KW-0460">Magnesium</keyword>
<accession>A0A5P9JVL6</accession>
<keyword evidence="9 12" id="KW-1133">Transmembrane helix</keyword>
<organism evidence="14 15">
    <name type="scientific">Microvirga thermotolerans</name>
    <dbReference type="NCBI Taxonomy" id="2651334"/>
    <lineage>
        <taxon>Bacteria</taxon>
        <taxon>Pseudomonadati</taxon>
        <taxon>Pseudomonadota</taxon>
        <taxon>Alphaproteobacteria</taxon>
        <taxon>Hyphomicrobiales</taxon>
        <taxon>Methylobacteriaceae</taxon>
        <taxon>Microvirga</taxon>
    </lineage>
</organism>
<feature type="transmembrane region" description="Helical" evidence="12">
    <location>
        <begin position="875"/>
        <end position="894"/>
    </location>
</feature>
<dbReference type="KEGG" id="mico:GDR74_10620"/>
<evidence type="ECO:0000256" key="4">
    <source>
        <dbReference type="ARBA" id="ARBA00022692"/>
    </source>
</evidence>
<keyword evidence="8" id="KW-1278">Translocase</keyword>
<dbReference type="EMBL" id="CP045423">
    <property type="protein sequence ID" value="QFU16647.1"/>
    <property type="molecule type" value="Genomic_DNA"/>
</dbReference>
<comment type="similarity">
    <text evidence="2">Belongs to the cation transport ATPase (P-type) (TC 3.A.3) family. Type IIA subfamily.</text>
</comment>
<dbReference type="Pfam" id="PF00690">
    <property type="entry name" value="Cation_ATPase_N"/>
    <property type="match status" value="1"/>
</dbReference>
<dbReference type="PANTHER" id="PTHR43294:SF20">
    <property type="entry name" value="P-TYPE ATPASE"/>
    <property type="match status" value="1"/>
</dbReference>
<dbReference type="GO" id="GO:1902600">
    <property type="term" value="P:proton transmembrane transport"/>
    <property type="evidence" value="ECO:0007669"/>
    <property type="project" value="TreeGrafter"/>
</dbReference>
<dbReference type="InterPro" id="IPR023299">
    <property type="entry name" value="ATPase_P-typ_cyto_dom_N"/>
</dbReference>
<evidence type="ECO:0000256" key="12">
    <source>
        <dbReference type="SAM" id="Phobius"/>
    </source>
</evidence>
<dbReference type="RefSeq" id="WP_152586290.1">
    <property type="nucleotide sequence ID" value="NZ_CP045423.1"/>
</dbReference>
<dbReference type="Proteomes" id="UP000325614">
    <property type="component" value="Chromosome"/>
</dbReference>
<dbReference type="GO" id="GO:0005391">
    <property type="term" value="F:P-type sodium:potassium-exchanging transporter activity"/>
    <property type="evidence" value="ECO:0007669"/>
    <property type="project" value="TreeGrafter"/>
</dbReference>
<dbReference type="Gene3D" id="2.70.150.10">
    <property type="entry name" value="Calcium-transporting ATPase, cytoplasmic transduction domain A"/>
    <property type="match status" value="1"/>
</dbReference>
<dbReference type="Gene3D" id="3.40.1110.10">
    <property type="entry name" value="Calcium-transporting ATPase, cytoplasmic domain N"/>
    <property type="match status" value="1"/>
</dbReference>
<feature type="compositionally biased region" description="Basic and acidic residues" evidence="11">
    <location>
        <begin position="1"/>
        <end position="19"/>
    </location>
</feature>
<comment type="subcellular location">
    <subcellularLocation>
        <location evidence="1">Endomembrane system</location>
        <topology evidence="1">Multi-pass membrane protein</topology>
    </subcellularLocation>
</comment>
<dbReference type="Pfam" id="PF13246">
    <property type="entry name" value="Cation_ATPase"/>
    <property type="match status" value="1"/>
</dbReference>
<dbReference type="InterPro" id="IPR018303">
    <property type="entry name" value="ATPase_P-typ_P_site"/>
</dbReference>
<dbReference type="PRINTS" id="PR00119">
    <property type="entry name" value="CATATPASE"/>
</dbReference>
<dbReference type="GO" id="GO:0036376">
    <property type="term" value="P:sodium ion export across plasma membrane"/>
    <property type="evidence" value="ECO:0007669"/>
    <property type="project" value="TreeGrafter"/>
</dbReference>
<dbReference type="SUPFAM" id="SSF81653">
    <property type="entry name" value="Calcium ATPase, transduction domain A"/>
    <property type="match status" value="1"/>
</dbReference>
<dbReference type="InterPro" id="IPR044492">
    <property type="entry name" value="P_typ_ATPase_HD_dom"/>
</dbReference>
<evidence type="ECO:0000256" key="11">
    <source>
        <dbReference type="SAM" id="MobiDB-lite"/>
    </source>
</evidence>
<keyword evidence="10 12" id="KW-0472">Membrane</keyword>
<dbReference type="InterPro" id="IPR001757">
    <property type="entry name" value="P_typ_ATPase"/>
</dbReference>
<dbReference type="GO" id="GO:0016887">
    <property type="term" value="F:ATP hydrolysis activity"/>
    <property type="evidence" value="ECO:0007669"/>
    <property type="project" value="InterPro"/>
</dbReference>
<feature type="transmembrane region" description="Helical" evidence="12">
    <location>
        <begin position="290"/>
        <end position="313"/>
    </location>
</feature>
<evidence type="ECO:0000256" key="10">
    <source>
        <dbReference type="ARBA" id="ARBA00023136"/>
    </source>
</evidence>
<keyword evidence="3" id="KW-0597">Phosphoprotein</keyword>
<dbReference type="Gene3D" id="1.20.1110.10">
    <property type="entry name" value="Calcium-transporting ATPase, transmembrane domain"/>
    <property type="match status" value="1"/>
</dbReference>
<dbReference type="GO" id="GO:0006883">
    <property type="term" value="P:intracellular sodium ion homeostasis"/>
    <property type="evidence" value="ECO:0007669"/>
    <property type="project" value="TreeGrafter"/>
</dbReference>
<evidence type="ECO:0000256" key="9">
    <source>
        <dbReference type="ARBA" id="ARBA00022989"/>
    </source>
</evidence>
<dbReference type="GO" id="GO:0012505">
    <property type="term" value="C:endomembrane system"/>
    <property type="evidence" value="ECO:0007669"/>
    <property type="project" value="UniProtKB-SubCell"/>
</dbReference>
<evidence type="ECO:0000256" key="1">
    <source>
        <dbReference type="ARBA" id="ARBA00004127"/>
    </source>
</evidence>
<name>A0A5P9JVL6_9HYPH</name>
<dbReference type="InterPro" id="IPR050510">
    <property type="entry name" value="Cation_transp_ATPase_P-type"/>
</dbReference>
<evidence type="ECO:0000256" key="3">
    <source>
        <dbReference type="ARBA" id="ARBA00022553"/>
    </source>
</evidence>
<dbReference type="SUPFAM" id="SSF56784">
    <property type="entry name" value="HAD-like"/>
    <property type="match status" value="1"/>
</dbReference>
<dbReference type="PRINTS" id="PR00120">
    <property type="entry name" value="HATPASE"/>
</dbReference>
<evidence type="ECO:0000256" key="7">
    <source>
        <dbReference type="ARBA" id="ARBA00022842"/>
    </source>
</evidence>
<keyword evidence="15" id="KW-1185">Reference proteome</keyword>
<evidence type="ECO:0000256" key="6">
    <source>
        <dbReference type="ARBA" id="ARBA00022840"/>
    </source>
</evidence>
<dbReference type="PROSITE" id="PS00154">
    <property type="entry name" value="ATPASE_E1_E2"/>
    <property type="match status" value="1"/>
</dbReference>
<keyword evidence="5" id="KW-0547">Nucleotide-binding</keyword>
<dbReference type="GO" id="GO:0005524">
    <property type="term" value="F:ATP binding"/>
    <property type="evidence" value="ECO:0007669"/>
    <property type="project" value="UniProtKB-KW"/>
</dbReference>
<proteinExistence type="inferred from homology"/>
<evidence type="ECO:0000313" key="15">
    <source>
        <dbReference type="Proteomes" id="UP000325614"/>
    </source>
</evidence>
<evidence type="ECO:0000256" key="8">
    <source>
        <dbReference type="ARBA" id="ARBA00022967"/>
    </source>
</evidence>
<dbReference type="Pfam" id="PF00689">
    <property type="entry name" value="Cation_ATPase_C"/>
    <property type="match status" value="1"/>
</dbReference>
<protein>
    <submittedName>
        <fullName evidence="14">HAD-IC family P-type ATPase</fullName>
    </submittedName>
</protein>
<dbReference type="FunFam" id="2.70.150.10:FF:000160">
    <property type="entry name" value="Sarcoplasmic/endoplasmic reticulum calcium ATPase 1"/>
    <property type="match status" value="1"/>
</dbReference>
<dbReference type="InterPro" id="IPR059000">
    <property type="entry name" value="ATPase_P-type_domA"/>
</dbReference>
<dbReference type="Gene3D" id="3.40.50.1000">
    <property type="entry name" value="HAD superfamily/HAD-like"/>
    <property type="match status" value="1"/>
</dbReference>
<evidence type="ECO:0000256" key="2">
    <source>
        <dbReference type="ARBA" id="ARBA00005675"/>
    </source>
</evidence>
<dbReference type="InterPro" id="IPR036412">
    <property type="entry name" value="HAD-like_sf"/>
</dbReference>
<dbReference type="SFLD" id="SFLDG00002">
    <property type="entry name" value="C1.7:_P-type_atpase_like"/>
    <property type="match status" value="1"/>
</dbReference>
<feature type="region of interest" description="Disordered" evidence="11">
    <location>
        <begin position="1"/>
        <end position="23"/>
    </location>
</feature>
<evidence type="ECO:0000313" key="14">
    <source>
        <dbReference type="EMBL" id="QFU16647.1"/>
    </source>
</evidence>
<dbReference type="SFLD" id="SFLDS00003">
    <property type="entry name" value="Haloacid_Dehalogenase"/>
    <property type="match status" value="1"/>
</dbReference>
<feature type="transmembrane region" description="Helical" evidence="12">
    <location>
        <begin position="781"/>
        <end position="800"/>
    </location>
</feature>
<dbReference type="Pfam" id="PF00122">
    <property type="entry name" value="E1-E2_ATPase"/>
    <property type="match status" value="1"/>
</dbReference>
<dbReference type="SUPFAM" id="SSF81660">
    <property type="entry name" value="Metal cation-transporting ATPase, ATP-binding domain N"/>
    <property type="match status" value="1"/>
</dbReference>
<evidence type="ECO:0000259" key="13">
    <source>
        <dbReference type="SMART" id="SM00831"/>
    </source>
</evidence>
<keyword evidence="6" id="KW-0067">ATP-binding</keyword>
<dbReference type="SMART" id="SM00831">
    <property type="entry name" value="Cation_ATPase_N"/>
    <property type="match status" value="1"/>
</dbReference>
<feature type="transmembrane region" description="Helical" evidence="12">
    <location>
        <begin position="844"/>
        <end position="863"/>
    </location>
</feature>
<dbReference type="GO" id="GO:0005886">
    <property type="term" value="C:plasma membrane"/>
    <property type="evidence" value="ECO:0007669"/>
    <property type="project" value="TreeGrafter"/>
</dbReference>
<gene>
    <name evidence="14" type="ORF">GDR74_10620</name>
</gene>
<dbReference type="InterPro" id="IPR006068">
    <property type="entry name" value="ATPase_P-typ_cation-transptr_C"/>
</dbReference>
<dbReference type="PANTHER" id="PTHR43294">
    <property type="entry name" value="SODIUM/POTASSIUM-TRANSPORTING ATPASE SUBUNIT ALPHA"/>
    <property type="match status" value="1"/>
</dbReference>
<dbReference type="SFLD" id="SFLDF00027">
    <property type="entry name" value="p-type_atpase"/>
    <property type="match status" value="1"/>
</dbReference>
<dbReference type="InterPro" id="IPR023214">
    <property type="entry name" value="HAD_sf"/>
</dbReference>
<keyword evidence="4 12" id="KW-0812">Transmembrane</keyword>
<dbReference type="GO" id="GO:1990573">
    <property type="term" value="P:potassium ion import across plasma membrane"/>
    <property type="evidence" value="ECO:0007669"/>
    <property type="project" value="TreeGrafter"/>
</dbReference>
<evidence type="ECO:0000256" key="5">
    <source>
        <dbReference type="ARBA" id="ARBA00022741"/>
    </source>
</evidence>